<evidence type="ECO:0000313" key="1">
    <source>
        <dbReference type="EMBL" id="QDH83621.1"/>
    </source>
</evidence>
<dbReference type="Pfam" id="PF21825">
    <property type="entry name" value="crAss001_48"/>
    <property type="match status" value="1"/>
</dbReference>
<accession>A0A514CT11</accession>
<organism evidence="1 2">
    <name type="scientific">Achromobacter phage Motura</name>
    <dbReference type="NCBI Taxonomy" id="2591403"/>
    <lineage>
        <taxon>Viruses</taxon>
        <taxon>Duplodnaviria</taxon>
        <taxon>Heunggongvirae</taxon>
        <taxon>Uroviricota</taxon>
        <taxon>Caudoviricetes</taxon>
        <taxon>Moturavirus</taxon>
        <taxon>Moturavirus motura</taxon>
    </lineage>
</organism>
<keyword evidence="2" id="KW-1185">Reference proteome</keyword>
<dbReference type="KEGG" id="vg:56136096"/>
<dbReference type="EMBL" id="MN094788">
    <property type="protein sequence ID" value="QDH83621.1"/>
    <property type="molecule type" value="Genomic_DNA"/>
</dbReference>
<reference evidence="1 2" key="1">
    <citation type="submission" date="2019-06" db="EMBL/GenBank/DDBJ databases">
        <authorList>
            <person name="Kincaid V.D."/>
            <person name="Fuller A."/>
            <person name="Hodges K."/>
            <person name="Bansal M."/>
            <person name="Essig J."/>
            <person name="Johnson A."/>
        </authorList>
    </citation>
    <scope>NUCLEOTIDE SEQUENCE [LARGE SCALE GENOMIC DNA]</scope>
</reference>
<sequence length="65" mass="7689">MAPHQQRVVSEHSELMERLTKLKAFFETQLFKDLPLADQELLETQAFFMDRYADTLAERITRFGV</sequence>
<name>A0A514CT11_9CAUD</name>
<evidence type="ECO:0000313" key="2">
    <source>
        <dbReference type="Proteomes" id="UP000320799"/>
    </source>
</evidence>
<dbReference type="GeneID" id="56136096"/>
<proteinExistence type="predicted"/>
<protein>
    <submittedName>
        <fullName evidence="1">Uncharacterized protein</fullName>
    </submittedName>
</protein>
<dbReference type="Proteomes" id="UP000320799">
    <property type="component" value="Segment"/>
</dbReference>
<dbReference type="RefSeq" id="YP_009903820.1">
    <property type="nucleotide sequence ID" value="NC_049849.1"/>
</dbReference>
<dbReference type="InterPro" id="IPR054052">
    <property type="entry name" value="Y16Q-like"/>
</dbReference>